<evidence type="ECO:0000313" key="2">
    <source>
        <dbReference type="Proteomes" id="UP000076722"/>
    </source>
</evidence>
<organism evidence="1 2">
    <name type="scientific">Sistotremastrum niveocremeum HHB9708</name>
    <dbReference type="NCBI Taxonomy" id="1314777"/>
    <lineage>
        <taxon>Eukaryota</taxon>
        <taxon>Fungi</taxon>
        <taxon>Dikarya</taxon>
        <taxon>Basidiomycota</taxon>
        <taxon>Agaricomycotina</taxon>
        <taxon>Agaricomycetes</taxon>
        <taxon>Sistotremastrales</taxon>
        <taxon>Sistotremastraceae</taxon>
        <taxon>Sertulicium</taxon>
        <taxon>Sertulicium niveocremeum</taxon>
    </lineage>
</organism>
<accession>A0A164M3N0</accession>
<proteinExistence type="predicted"/>
<protein>
    <submittedName>
        <fullName evidence="1">Uncharacterized protein</fullName>
    </submittedName>
</protein>
<gene>
    <name evidence="1" type="ORF">SISNIDRAFT_492063</name>
</gene>
<dbReference type="EMBL" id="KV419554">
    <property type="protein sequence ID" value="KZS86322.1"/>
    <property type="molecule type" value="Genomic_DNA"/>
</dbReference>
<sequence length="297" mass="33528">MDAADIYSLVALGKCARQYSHSANIQINNRIKAFWGRYGDYTALSNLLRVTNAYATGPALLSFLLSPRYGIPHIPFDNRLDIYTSAAGFVGLVHTLSGAEHSPYKLAETAYYGPWDAALTYHYVTIRQDLEHKTDPSIKISVYEIFDDHPLTSILTFNATHEMNMLGSSSLYSFYPSLTRRRRAVIQPGDEIDPSTLESWETMGFQVENAPREVCPGFCARRAARCEPPAYMHVRVDNPSPALTVVHPPTIDEIPHHIQWYFNIKHTCDNFNCPNQSCDPADYMLNRLALDWNAGSF</sequence>
<name>A0A164M3N0_9AGAM</name>
<dbReference type="Proteomes" id="UP000076722">
    <property type="component" value="Unassembled WGS sequence"/>
</dbReference>
<dbReference type="AlphaFoldDB" id="A0A164M3N0"/>
<keyword evidence="2" id="KW-1185">Reference proteome</keyword>
<evidence type="ECO:0000313" key="1">
    <source>
        <dbReference type="EMBL" id="KZS86322.1"/>
    </source>
</evidence>
<reference evidence="1 2" key="1">
    <citation type="journal article" date="2016" name="Mol. Biol. Evol.">
        <title>Comparative Genomics of Early-Diverging Mushroom-Forming Fungi Provides Insights into the Origins of Lignocellulose Decay Capabilities.</title>
        <authorList>
            <person name="Nagy L.G."/>
            <person name="Riley R."/>
            <person name="Tritt A."/>
            <person name="Adam C."/>
            <person name="Daum C."/>
            <person name="Floudas D."/>
            <person name="Sun H."/>
            <person name="Yadav J.S."/>
            <person name="Pangilinan J."/>
            <person name="Larsson K.H."/>
            <person name="Matsuura K."/>
            <person name="Barry K."/>
            <person name="Labutti K."/>
            <person name="Kuo R."/>
            <person name="Ohm R.A."/>
            <person name="Bhattacharya S.S."/>
            <person name="Shirouzu T."/>
            <person name="Yoshinaga Y."/>
            <person name="Martin F.M."/>
            <person name="Grigoriev I.V."/>
            <person name="Hibbett D.S."/>
        </authorList>
    </citation>
    <scope>NUCLEOTIDE SEQUENCE [LARGE SCALE GENOMIC DNA]</scope>
    <source>
        <strain evidence="1 2">HHB9708</strain>
    </source>
</reference>